<dbReference type="HOGENOM" id="CLU_2629746_0_0_2"/>
<reference evidence="2 3" key="2">
    <citation type="journal article" date="2014" name="Int. J. Syst. Evol. Microbiol.">
        <title>Methanobacterium paludis sp. nov. and a novel strain of Methanobacterium lacus isolated from northern peatlands.</title>
        <authorList>
            <person name="Cadillo-Quiroz H."/>
            <person name="Brauer S.L."/>
            <person name="Goodson N."/>
            <person name="Yavitt J.B."/>
            <person name="Zinder S.H."/>
        </authorList>
    </citation>
    <scope>NUCLEOTIDE SEQUENCE [LARGE SCALE GENOMIC DNA]</scope>
    <source>
        <strain evidence="2 3">AL-21</strain>
    </source>
</reference>
<evidence type="ECO:0000313" key="3">
    <source>
        <dbReference type="Proteomes" id="UP000007490"/>
    </source>
</evidence>
<dbReference type="Proteomes" id="UP000007490">
    <property type="component" value="Chromosome"/>
</dbReference>
<keyword evidence="1" id="KW-0812">Transmembrane</keyword>
<dbReference type="STRING" id="877455.Metbo_1321"/>
<evidence type="ECO:0000313" key="2">
    <source>
        <dbReference type="EMBL" id="ADZ09563.1"/>
    </source>
</evidence>
<proteinExistence type="predicted"/>
<keyword evidence="1" id="KW-0472">Membrane</keyword>
<accession>F0T7J5</accession>
<sequence length="77" mass="8108">MFKKVLLILLIIRGSLLIIESFINLGSVGVIFGSLYVEFVVAVILGVIIGIISSLLGVAGGEVIIPILILVFGIDVN</sequence>
<keyword evidence="1" id="KW-1133">Transmembrane helix</keyword>
<dbReference type="AlphaFoldDB" id="F0T7J5"/>
<dbReference type="EMBL" id="CP002551">
    <property type="protein sequence ID" value="ADZ09563.1"/>
    <property type="molecule type" value="Genomic_DNA"/>
</dbReference>
<organism evidence="2 3">
    <name type="scientific">Methanobacterium lacus (strain AL-21)</name>
    <dbReference type="NCBI Taxonomy" id="877455"/>
    <lineage>
        <taxon>Archaea</taxon>
        <taxon>Methanobacteriati</taxon>
        <taxon>Methanobacteriota</taxon>
        <taxon>Methanomada group</taxon>
        <taxon>Methanobacteria</taxon>
        <taxon>Methanobacteriales</taxon>
        <taxon>Methanobacteriaceae</taxon>
        <taxon>Methanobacterium</taxon>
    </lineage>
</organism>
<feature type="transmembrane region" description="Helical" evidence="1">
    <location>
        <begin position="55"/>
        <end position="74"/>
    </location>
</feature>
<feature type="transmembrane region" description="Helical" evidence="1">
    <location>
        <begin position="27"/>
        <end position="48"/>
    </location>
</feature>
<evidence type="ECO:0000256" key="1">
    <source>
        <dbReference type="SAM" id="Phobius"/>
    </source>
</evidence>
<gene>
    <name evidence="2" type="ordered locus">Metbo_1321</name>
</gene>
<keyword evidence="3" id="KW-1185">Reference proteome</keyword>
<dbReference type="RefSeq" id="WP_013644914.1">
    <property type="nucleotide sequence ID" value="NC_015216.1"/>
</dbReference>
<dbReference type="KEGG" id="mel:Metbo_1321"/>
<dbReference type="GeneID" id="24964549"/>
<name>F0T7J5_METLA</name>
<protein>
    <submittedName>
        <fullName evidence="2">Uncharacterized protein</fullName>
    </submittedName>
</protein>
<reference evidence="3" key="1">
    <citation type="submission" date="2011-02" db="EMBL/GenBank/DDBJ databases">
        <title>Complete sequence of Methanobacterium sp. AL-21.</title>
        <authorList>
            <consortium name="US DOE Joint Genome Institute"/>
            <person name="Lucas S."/>
            <person name="Copeland A."/>
            <person name="Lapidus A."/>
            <person name="Cheng J.-F."/>
            <person name="Goodwin L."/>
            <person name="Pitluck S."/>
            <person name="Chertkov O."/>
            <person name="Detter J.C."/>
            <person name="Han C."/>
            <person name="Tapia R."/>
            <person name="Land M."/>
            <person name="Hauser L."/>
            <person name="Kyrpides N."/>
            <person name="Ivanova N."/>
            <person name="Mikhailova N."/>
            <person name="Pagani I."/>
            <person name="Cadillo-Quiroz H."/>
            <person name="Imachi H."/>
            <person name="Zinder S."/>
            <person name="Liu W."/>
            <person name="Woyke T."/>
        </authorList>
    </citation>
    <scope>NUCLEOTIDE SEQUENCE [LARGE SCALE GENOMIC DNA]</scope>
    <source>
        <strain evidence="3">AL-21</strain>
    </source>
</reference>